<dbReference type="OrthoDB" id="1161469at2"/>
<protein>
    <recommendedName>
        <fullName evidence="3">Lipoprotein</fullName>
    </recommendedName>
</protein>
<evidence type="ECO:0000313" key="2">
    <source>
        <dbReference type="Proteomes" id="UP000321513"/>
    </source>
</evidence>
<sequence length="213" mass="23553">MLKNTLYVLATALIISTSCQSKSSAQASRSASNLEVEARFIDSLEKAAQDITQTFPGEIVGSIEFKVKATGEDLKRFPEGFVPWVNLEHPEKQLPNLVNGDNVVLPYQHVSLIIDYPLSHPDTSQLTGTVAGFTSKMLIQKISERYHKIYQEEEVAAKTKTVPEEKRTGIINRNLTDGPYGICCHDLGDLDLSSVEVYRTPEGKIVIMLGVES</sequence>
<dbReference type="AlphaFoldDB" id="A0A512BFL3"/>
<evidence type="ECO:0008006" key="3">
    <source>
        <dbReference type="Google" id="ProtNLM"/>
    </source>
</evidence>
<dbReference type="PROSITE" id="PS51257">
    <property type="entry name" value="PROKAR_LIPOPROTEIN"/>
    <property type="match status" value="1"/>
</dbReference>
<dbReference type="RefSeq" id="WP_147204875.1">
    <property type="nucleotide sequence ID" value="NZ_BJYT01000013.1"/>
</dbReference>
<dbReference type="PANTHER" id="PTHR37515">
    <property type="entry name" value="YALI0C09240P"/>
    <property type="match status" value="1"/>
</dbReference>
<name>A0A512BFL3_9BACT</name>
<proteinExistence type="predicted"/>
<dbReference type="PANTHER" id="PTHR37515:SF2">
    <property type="entry name" value="YALI0C09240P"/>
    <property type="match status" value="1"/>
</dbReference>
<gene>
    <name evidence="1" type="ORF">SAE01_32520</name>
</gene>
<evidence type="ECO:0000313" key="1">
    <source>
        <dbReference type="EMBL" id="GEO10756.1"/>
    </source>
</evidence>
<dbReference type="EMBL" id="BJYT01000013">
    <property type="protein sequence ID" value="GEO10756.1"/>
    <property type="molecule type" value="Genomic_DNA"/>
</dbReference>
<dbReference type="Proteomes" id="UP000321513">
    <property type="component" value="Unassembled WGS sequence"/>
</dbReference>
<keyword evidence="2" id="KW-1185">Reference proteome</keyword>
<accession>A0A512BFL3</accession>
<reference evidence="1 2" key="1">
    <citation type="submission" date="2019-07" db="EMBL/GenBank/DDBJ databases">
        <title>Whole genome shotgun sequence of Segetibacter aerophilus NBRC 106135.</title>
        <authorList>
            <person name="Hosoyama A."/>
            <person name="Uohara A."/>
            <person name="Ohji S."/>
            <person name="Ichikawa N."/>
        </authorList>
    </citation>
    <scope>NUCLEOTIDE SEQUENCE [LARGE SCALE GENOMIC DNA]</scope>
    <source>
        <strain evidence="1 2">NBRC 106135</strain>
    </source>
</reference>
<organism evidence="1 2">
    <name type="scientific">Segetibacter aerophilus</name>
    <dbReference type="NCBI Taxonomy" id="670293"/>
    <lineage>
        <taxon>Bacteria</taxon>
        <taxon>Pseudomonadati</taxon>
        <taxon>Bacteroidota</taxon>
        <taxon>Chitinophagia</taxon>
        <taxon>Chitinophagales</taxon>
        <taxon>Chitinophagaceae</taxon>
        <taxon>Segetibacter</taxon>
    </lineage>
</organism>
<comment type="caution">
    <text evidence="1">The sequence shown here is derived from an EMBL/GenBank/DDBJ whole genome shotgun (WGS) entry which is preliminary data.</text>
</comment>